<keyword evidence="6" id="KW-0489">Methyltransferase</keyword>
<evidence type="ECO:0000256" key="1">
    <source>
        <dbReference type="ARBA" id="ARBA00004127"/>
    </source>
</evidence>
<keyword evidence="2 5" id="KW-0812">Transmembrane</keyword>
<proteinExistence type="predicted"/>
<feature type="transmembrane region" description="Helical" evidence="5">
    <location>
        <begin position="106"/>
        <end position="128"/>
    </location>
</feature>
<keyword evidence="4 5" id="KW-0472">Membrane</keyword>
<protein>
    <submittedName>
        <fullName evidence="6">Isoprenylcysteine carboxyl methyltransferase</fullName>
    </submittedName>
</protein>
<feature type="transmembrane region" description="Helical" evidence="5">
    <location>
        <begin position="76"/>
        <end position="94"/>
    </location>
</feature>
<dbReference type="RefSeq" id="WP_095420575.1">
    <property type="nucleotide sequence ID" value="NZ_CP022990.1"/>
</dbReference>
<reference evidence="6 7" key="1">
    <citation type="submission" date="2017-08" db="EMBL/GenBank/DDBJ databases">
        <title>Identification and genetic characteristics of simultaneous BTEX- and naphthalene-degrading Paraburkholderia sp. BN5 isolated from petroleum-contaminated soil.</title>
        <authorList>
            <person name="Lee Y."/>
            <person name="Jeon C.O."/>
        </authorList>
    </citation>
    <scope>NUCLEOTIDE SEQUENCE [LARGE SCALE GENOMIC DNA]</scope>
    <source>
        <strain evidence="6 7">BN5</strain>
    </source>
</reference>
<dbReference type="GO" id="GO:0008168">
    <property type="term" value="F:methyltransferase activity"/>
    <property type="evidence" value="ECO:0007669"/>
    <property type="project" value="UniProtKB-KW"/>
</dbReference>
<dbReference type="InterPro" id="IPR052527">
    <property type="entry name" value="Metal_cation-efflux_comp"/>
</dbReference>
<dbReference type="Proteomes" id="UP000215158">
    <property type="component" value="Chromosome 2"/>
</dbReference>
<evidence type="ECO:0000256" key="5">
    <source>
        <dbReference type="SAM" id="Phobius"/>
    </source>
</evidence>
<dbReference type="KEGG" id="parb:CJU94_20580"/>
<gene>
    <name evidence="6" type="ORF">CJU94_20580</name>
</gene>
<keyword evidence="6" id="KW-0808">Transferase</keyword>
<organism evidence="6 7">
    <name type="scientific">Paraburkholderia aromaticivorans</name>
    <dbReference type="NCBI Taxonomy" id="2026199"/>
    <lineage>
        <taxon>Bacteria</taxon>
        <taxon>Pseudomonadati</taxon>
        <taxon>Pseudomonadota</taxon>
        <taxon>Betaproteobacteria</taxon>
        <taxon>Burkholderiales</taxon>
        <taxon>Burkholderiaceae</taxon>
        <taxon>Paraburkholderia</taxon>
    </lineage>
</organism>
<evidence type="ECO:0000256" key="3">
    <source>
        <dbReference type="ARBA" id="ARBA00022989"/>
    </source>
</evidence>
<accession>A0A248VP53</accession>
<evidence type="ECO:0000313" key="7">
    <source>
        <dbReference type="Proteomes" id="UP000215158"/>
    </source>
</evidence>
<dbReference type="AlphaFoldDB" id="A0A248VP53"/>
<keyword evidence="3 5" id="KW-1133">Transmembrane helix</keyword>
<evidence type="ECO:0000313" key="6">
    <source>
        <dbReference type="EMBL" id="ASW00655.1"/>
    </source>
</evidence>
<dbReference type="OrthoDB" id="5293276at2"/>
<feature type="transmembrane region" description="Helical" evidence="5">
    <location>
        <begin position="32"/>
        <end position="51"/>
    </location>
</feature>
<keyword evidence="7" id="KW-1185">Reference proteome</keyword>
<dbReference type="GO" id="GO:0012505">
    <property type="term" value="C:endomembrane system"/>
    <property type="evidence" value="ECO:0007669"/>
    <property type="project" value="UniProtKB-SubCell"/>
</dbReference>
<dbReference type="Pfam" id="PF04191">
    <property type="entry name" value="PEMT"/>
    <property type="match status" value="1"/>
</dbReference>
<dbReference type="PANTHER" id="PTHR43847:SF1">
    <property type="entry name" value="BLL3993 PROTEIN"/>
    <property type="match status" value="1"/>
</dbReference>
<evidence type="ECO:0000256" key="4">
    <source>
        <dbReference type="ARBA" id="ARBA00023136"/>
    </source>
</evidence>
<dbReference type="PANTHER" id="PTHR43847">
    <property type="entry name" value="BLL3993 PROTEIN"/>
    <property type="match status" value="1"/>
</dbReference>
<sequence>MVARLVFQTVVWLAGMGALLFGAAGTFAWPAAWWYVIELGVLSLWIGLWLARHDPGLLAERLSPFVQKQQSRWDRMFMVGVCVAWCGWLVLMAFDAMRFHWTAPLPVVLVSLGSLCVFLCLFMCRFVFEANSYAAPVVKIQTSRGHKVIDTGPYAHVRHPMYAAALLMFIGTPLLLGSWWGLAFAPFMVIGIGWRAVREERVLAAQLDGYTDYMARVRYRFVPFVW</sequence>
<feature type="transmembrane region" description="Helical" evidence="5">
    <location>
        <begin position="166"/>
        <end position="194"/>
    </location>
</feature>
<comment type="subcellular location">
    <subcellularLocation>
        <location evidence="1">Endomembrane system</location>
        <topology evidence="1">Multi-pass membrane protein</topology>
    </subcellularLocation>
</comment>
<dbReference type="EMBL" id="CP022990">
    <property type="protein sequence ID" value="ASW00655.1"/>
    <property type="molecule type" value="Genomic_DNA"/>
</dbReference>
<evidence type="ECO:0000256" key="2">
    <source>
        <dbReference type="ARBA" id="ARBA00022692"/>
    </source>
</evidence>
<name>A0A248VP53_9BURK</name>
<dbReference type="GO" id="GO:0032259">
    <property type="term" value="P:methylation"/>
    <property type="evidence" value="ECO:0007669"/>
    <property type="project" value="UniProtKB-KW"/>
</dbReference>
<dbReference type="Gene3D" id="1.20.120.1630">
    <property type="match status" value="1"/>
</dbReference>
<dbReference type="InterPro" id="IPR007318">
    <property type="entry name" value="Phopholipid_MeTrfase"/>
</dbReference>